<gene>
    <name evidence="8" type="ORF">QQ91_0012685</name>
</gene>
<feature type="transmembrane region" description="Helical" evidence="7">
    <location>
        <begin position="52"/>
        <end position="70"/>
    </location>
</feature>
<evidence type="ECO:0000256" key="5">
    <source>
        <dbReference type="ARBA" id="ARBA00023136"/>
    </source>
</evidence>
<dbReference type="AlphaFoldDB" id="A0ABD4T578"/>
<evidence type="ECO:0000256" key="3">
    <source>
        <dbReference type="ARBA" id="ARBA00022692"/>
    </source>
</evidence>
<name>A0ABD4T578_9CYAN</name>
<dbReference type="Pfam" id="PF00230">
    <property type="entry name" value="MIP"/>
    <property type="match status" value="1"/>
</dbReference>
<organism evidence="8 9">
    <name type="scientific">Lyngbya confervoides BDU141951</name>
    <dbReference type="NCBI Taxonomy" id="1574623"/>
    <lineage>
        <taxon>Bacteria</taxon>
        <taxon>Bacillati</taxon>
        <taxon>Cyanobacteriota</taxon>
        <taxon>Cyanophyceae</taxon>
        <taxon>Oscillatoriophycideae</taxon>
        <taxon>Oscillatoriales</taxon>
        <taxon>Microcoleaceae</taxon>
        <taxon>Lyngbya</taxon>
    </lineage>
</organism>
<dbReference type="GO" id="GO:0016020">
    <property type="term" value="C:membrane"/>
    <property type="evidence" value="ECO:0007669"/>
    <property type="project" value="UniProtKB-SubCell"/>
</dbReference>
<evidence type="ECO:0000256" key="7">
    <source>
        <dbReference type="SAM" id="Phobius"/>
    </source>
</evidence>
<accession>A0ABD4T578</accession>
<dbReference type="PRINTS" id="PR00783">
    <property type="entry name" value="MINTRINSICP"/>
</dbReference>
<evidence type="ECO:0000313" key="8">
    <source>
        <dbReference type="EMBL" id="MCM1983674.1"/>
    </source>
</evidence>
<keyword evidence="2 6" id="KW-0813">Transport</keyword>
<comment type="caution">
    <text evidence="8">The sequence shown here is derived from an EMBL/GenBank/DDBJ whole genome shotgun (WGS) entry which is preliminary data.</text>
</comment>
<dbReference type="PANTHER" id="PTHR45724">
    <property type="entry name" value="AQUAPORIN NIP2-1"/>
    <property type="match status" value="1"/>
</dbReference>
<dbReference type="PANTHER" id="PTHR45724:SF13">
    <property type="entry name" value="AQUAPORIN NIP1-1-RELATED"/>
    <property type="match status" value="1"/>
</dbReference>
<feature type="transmembrane region" description="Helical" evidence="7">
    <location>
        <begin position="172"/>
        <end position="192"/>
    </location>
</feature>
<dbReference type="InterPro" id="IPR022357">
    <property type="entry name" value="MIP_CS"/>
</dbReference>
<keyword evidence="5 7" id="KW-0472">Membrane</keyword>
<feature type="transmembrane region" description="Helical" evidence="7">
    <location>
        <begin position="97"/>
        <end position="119"/>
    </location>
</feature>
<dbReference type="RefSeq" id="WP_166284025.1">
    <property type="nucleotide sequence ID" value="NZ_JTHE03000070.1"/>
</dbReference>
<dbReference type="PROSITE" id="PS00221">
    <property type="entry name" value="MIP"/>
    <property type="match status" value="1"/>
</dbReference>
<dbReference type="EMBL" id="JTHE03000070">
    <property type="protein sequence ID" value="MCM1983674.1"/>
    <property type="molecule type" value="Genomic_DNA"/>
</dbReference>
<comment type="similarity">
    <text evidence="6">Belongs to the MIP/aquaporin (TC 1.A.8) family.</text>
</comment>
<dbReference type="Gene3D" id="1.20.1080.10">
    <property type="entry name" value="Glycerol uptake facilitator protein"/>
    <property type="match status" value="1"/>
</dbReference>
<evidence type="ECO:0000256" key="6">
    <source>
        <dbReference type="RuleBase" id="RU000477"/>
    </source>
</evidence>
<evidence type="ECO:0000313" key="9">
    <source>
        <dbReference type="Proteomes" id="UP000031561"/>
    </source>
</evidence>
<sequence length="263" mass="28849">MLRALRDHWPNYCIEGTGLGLFMLATAGIVILIESAASPLLQWMPDPTIRRIPIGVGVGVVAIAIIYSPWGKRSGAHLNPAVTLTFFRLGKLAPWDACFYVLAQFIGGWLGVLTAAALWQRLFTDPPVRYIITVPGMGGWPLALITEFCLALGLMLVILFSSNQPRFSQYTGLLAGCLVASYIVFTAPISGMSINPARTFASALPAQVWTSFWIYYFMPPLGMLTAAELYLNITHRPPRTLCGKLCPNHETPCPCRNCCRDQG</sequence>
<dbReference type="SUPFAM" id="SSF81338">
    <property type="entry name" value="Aquaporin-like"/>
    <property type="match status" value="1"/>
</dbReference>
<feature type="transmembrane region" description="Helical" evidence="7">
    <location>
        <begin position="12"/>
        <end position="32"/>
    </location>
</feature>
<dbReference type="InterPro" id="IPR000425">
    <property type="entry name" value="MIP"/>
</dbReference>
<dbReference type="InterPro" id="IPR034294">
    <property type="entry name" value="Aquaporin_transptr"/>
</dbReference>
<evidence type="ECO:0000256" key="2">
    <source>
        <dbReference type="ARBA" id="ARBA00022448"/>
    </source>
</evidence>
<dbReference type="Proteomes" id="UP000031561">
    <property type="component" value="Unassembled WGS sequence"/>
</dbReference>
<reference evidence="8 9" key="1">
    <citation type="journal article" date="2015" name="Genome Announc.">
        <title>Draft Genome Sequence of Filamentous Marine Cyanobacterium Lyngbya confervoides Strain BDU141951.</title>
        <authorList>
            <person name="Chandrababunaidu M.M."/>
            <person name="Sen D."/>
            <person name="Tripathy S."/>
        </authorList>
    </citation>
    <scope>NUCLEOTIDE SEQUENCE [LARGE SCALE GENOMIC DNA]</scope>
    <source>
        <strain evidence="8 9">BDU141951</strain>
    </source>
</reference>
<feature type="transmembrane region" description="Helical" evidence="7">
    <location>
        <begin position="139"/>
        <end position="160"/>
    </location>
</feature>
<keyword evidence="9" id="KW-1185">Reference proteome</keyword>
<proteinExistence type="inferred from homology"/>
<keyword evidence="3 6" id="KW-0812">Transmembrane</keyword>
<protein>
    <submittedName>
        <fullName evidence="8">Aquaporin</fullName>
    </submittedName>
</protein>
<dbReference type="InterPro" id="IPR023271">
    <property type="entry name" value="Aquaporin-like"/>
</dbReference>
<evidence type="ECO:0000256" key="4">
    <source>
        <dbReference type="ARBA" id="ARBA00022989"/>
    </source>
</evidence>
<keyword evidence="4 7" id="KW-1133">Transmembrane helix</keyword>
<feature type="transmembrane region" description="Helical" evidence="7">
    <location>
        <begin position="212"/>
        <end position="231"/>
    </location>
</feature>
<comment type="subcellular location">
    <subcellularLocation>
        <location evidence="1">Membrane</location>
        <topology evidence="1">Multi-pass membrane protein</topology>
    </subcellularLocation>
</comment>
<evidence type="ECO:0000256" key="1">
    <source>
        <dbReference type="ARBA" id="ARBA00004141"/>
    </source>
</evidence>